<evidence type="ECO:0000313" key="2">
    <source>
        <dbReference type="Proteomes" id="UP000264980"/>
    </source>
</evidence>
<dbReference type="InterPro" id="IPR011194">
    <property type="entry name" value="UPF0306"/>
</dbReference>
<accession>A0A345CXZ4</accession>
<name>A0A345CXZ4_9GAMM</name>
<dbReference type="Proteomes" id="UP000264980">
    <property type="component" value="Chromosome"/>
</dbReference>
<reference evidence="1 2" key="1">
    <citation type="submission" date="2016-01" db="EMBL/GenBank/DDBJ databases">
        <authorList>
            <person name="Oliw E.H."/>
        </authorList>
    </citation>
    <scope>NUCLEOTIDE SEQUENCE [LARGE SCALE GENOMIC DNA]</scope>
    <source>
        <strain evidence="1 2">MDcuke</strain>
    </source>
</reference>
<dbReference type="PIRSF" id="PIRSF009554">
    <property type="entry name" value="UCP009554"/>
    <property type="match status" value="1"/>
</dbReference>
<gene>
    <name evidence="1" type="ORF">AV903_23615</name>
</gene>
<dbReference type="SUPFAM" id="SSF50475">
    <property type="entry name" value="FMN-binding split barrel"/>
    <property type="match status" value="1"/>
</dbReference>
<dbReference type="InterPro" id="IPR012349">
    <property type="entry name" value="Split_barrel_FMN-bd"/>
</dbReference>
<protein>
    <submittedName>
        <fullName evidence="1">Uncharacterized protein</fullName>
    </submittedName>
</protein>
<sequence>MDDSQTLNAITCFLQKQHVLSVCGGTPVWCANCFYRFDPLRVAFWIMTESKTRHGMQFYNDPQVAGTVNGQPKSVLKIQGVQYSGKISLLEGEAQEHAYKAYVKRFPVATKVSAPLWEIWIDELKMTDNTLGFGKKLSWQRA</sequence>
<proteinExistence type="predicted"/>
<dbReference type="EMBL" id="CP013970">
    <property type="protein sequence ID" value="AXF78311.1"/>
    <property type="molecule type" value="Genomic_DNA"/>
</dbReference>
<evidence type="ECO:0000313" key="1">
    <source>
        <dbReference type="EMBL" id="AXF78311.1"/>
    </source>
</evidence>
<dbReference type="NCBIfam" id="NF002900">
    <property type="entry name" value="PRK03467.1"/>
    <property type="match status" value="1"/>
</dbReference>
<dbReference type="RefSeq" id="WP_233479249.1">
    <property type="nucleotide sequence ID" value="NZ_CP013970.1"/>
</dbReference>
<organism evidence="1 2">
    <name type="scientific">Erwinia tracheiphila</name>
    <dbReference type="NCBI Taxonomy" id="65700"/>
    <lineage>
        <taxon>Bacteria</taxon>
        <taxon>Pseudomonadati</taxon>
        <taxon>Pseudomonadota</taxon>
        <taxon>Gammaproteobacteria</taxon>
        <taxon>Enterobacterales</taxon>
        <taxon>Erwiniaceae</taxon>
        <taxon>Erwinia</taxon>
    </lineage>
</organism>
<dbReference type="AlphaFoldDB" id="A0A345CXZ4"/>
<dbReference type="Gene3D" id="2.30.110.10">
    <property type="entry name" value="Electron Transport, Fmn-binding Protein, Chain A"/>
    <property type="match status" value="1"/>
</dbReference>